<reference evidence="2" key="1">
    <citation type="submission" date="2018-05" db="EMBL/GenBank/DDBJ databases">
        <authorList>
            <person name="Lanie J.A."/>
            <person name="Ng W.-L."/>
            <person name="Kazmierczak K.M."/>
            <person name="Andrzejewski T.M."/>
            <person name="Davidsen T.M."/>
            <person name="Wayne K.J."/>
            <person name="Tettelin H."/>
            <person name="Glass J.I."/>
            <person name="Rusch D."/>
            <person name="Podicherti R."/>
            <person name="Tsui H.-C.T."/>
            <person name="Winkler M.E."/>
        </authorList>
    </citation>
    <scope>NUCLEOTIDE SEQUENCE</scope>
</reference>
<dbReference type="InterPro" id="IPR003673">
    <property type="entry name" value="CoA-Trfase_fam_III"/>
</dbReference>
<dbReference type="Pfam" id="PF02515">
    <property type="entry name" value="CoA_transf_3"/>
    <property type="match status" value="1"/>
</dbReference>
<dbReference type="GO" id="GO:0008410">
    <property type="term" value="F:CoA-transferase activity"/>
    <property type="evidence" value="ECO:0007669"/>
    <property type="project" value="TreeGrafter"/>
</dbReference>
<accession>A0A382WC49</accession>
<dbReference type="PANTHER" id="PTHR48207:SF3">
    <property type="entry name" value="SUCCINATE--HYDROXYMETHYLGLUTARATE COA-TRANSFERASE"/>
    <property type="match status" value="1"/>
</dbReference>
<dbReference type="InterPro" id="IPR044855">
    <property type="entry name" value="CoA-Trfase_III_dom3_sf"/>
</dbReference>
<name>A0A382WC49_9ZZZZ</name>
<proteinExistence type="predicted"/>
<organism evidence="2">
    <name type="scientific">marine metagenome</name>
    <dbReference type="NCBI Taxonomy" id="408172"/>
    <lineage>
        <taxon>unclassified sequences</taxon>
        <taxon>metagenomes</taxon>
        <taxon>ecological metagenomes</taxon>
    </lineage>
</organism>
<dbReference type="InterPro" id="IPR023606">
    <property type="entry name" value="CoA-Trfase_III_dom_1_sf"/>
</dbReference>
<dbReference type="PANTHER" id="PTHR48207">
    <property type="entry name" value="SUCCINATE--HYDROXYMETHYLGLUTARATE COA-TRANSFERASE"/>
    <property type="match status" value="1"/>
</dbReference>
<dbReference type="Gene3D" id="3.30.1540.10">
    <property type="entry name" value="formyl-coa transferase, domain 3"/>
    <property type="match status" value="1"/>
</dbReference>
<dbReference type="InterPro" id="IPR050483">
    <property type="entry name" value="CoA-transferase_III_domain"/>
</dbReference>
<protein>
    <recommendedName>
        <fullName evidence="3">Formyl-CoA transferase</fullName>
    </recommendedName>
</protein>
<dbReference type="AlphaFoldDB" id="A0A382WC49"/>
<gene>
    <name evidence="2" type="ORF">METZ01_LOCUS408565</name>
</gene>
<dbReference type="EMBL" id="UINC01158262">
    <property type="protein sequence ID" value="SVD55711.1"/>
    <property type="molecule type" value="Genomic_DNA"/>
</dbReference>
<dbReference type="Gene3D" id="3.40.50.10540">
    <property type="entry name" value="Crotonobetainyl-coa:carnitine coa-transferase, domain 1"/>
    <property type="match status" value="1"/>
</dbReference>
<evidence type="ECO:0008006" key="3">
    <source>
        <dbReference type="Google" id="ProtNLM"/>
    </source>
</evidence>
<dbReference type="SUPFAM" id="SSF89796">
    <property type="entry name" value="CoA-transferase family III (CaiB/BaiF)"/>
    <property type="match status" value="1"/>
</dbReference>
<keyword evidence="1" id="KW-0808">Transferase</keyword>
<evidence type="ECO:0000313" key="2">
    <source>
        <dbReference type="EMBL" id="SVD55711.1"/>
    </source>
</evidence>
<sequence>PNYSNYDWVVEHTDELNDMIEGWTMDRTKYEVFHILGKAGVPCGPTLNAEDIYTDPQLLARDMIVTLEHSERGAFMVPGCPVKMSDSPVELEIGPHLGGHTEEVLKELLEMSDGDLADLRDQKLIP</sequence>
<feature type="non-terminal residue" evidence="2">
    <location>
        <position position="1"/>
    </location>
</feature>
<evidence type="ECO:0000256" key="1">
    <source>
        <dbReference type="ARBA" id="ARBA00022679"/>
    </source>
</evidence>